<organism evidence="3 4">
    <name type="scientific">Plasmodiophora brassicae</name>
    <name type="common">Clubroot disease agent</name>
    <dbReference type="NCBI Taxonomy" id="37360"/>
    <lineage>
        <taxon>Eukaryota</taxon>
        <taxon>Sar</taxon>
        <taxon>Rhizaria</taxon>
        <taxon>Endomyxa</taxon>
        <taxon>Phytomyxea</taxon>
        <taxon>Plasmodiophorida</taxon>
        <taxon>Plasmodiophoridae</taxon>
        <taxon>Plasmodiophora</taxon>
    </lineage>
</organism>
<evidence type="ECO:0000256" key="1">
    <source>
        <dbReference type="SAM" id="MobiDB-lite"/>
    </source>
</evidence>
<dbReference type="AlphaFoldDB" id="A0A3P3XYY5"/>
<feature type="region of interest" description="Disordered" evidence="1">
    <location>
        <begin position="139"/>
        <end position="177"/>
    </location>
</feature>
<evidence type="ECO:0000256" key="2">
    <source>
        <dbReference type="SAM" id="SignalP"/>
    </source>
</evidence>
<dbReference type="Proteomes" id="UP000290189">
    <property type="component" value="Unassembled WGS sequence"/>
</dbReference>
<protein>
    <submittedName>
        <fullName evidence="3">Uncharacterized protein</fullName>
    </submittedName>
</protein>
<geneLocation type="mitochondrion" evidence="3"/>
<proteinExistence type="predicted"/>
<name>A0A3P3XYY5_PLABS</name>
<feature type="chain" id="PRO_5018303369" evidence="2">
    <location>
        <begin position="20"/>
        <end position="177"/>
    </location>
</feature>
<evidence type="ECO:0000313" key="3">
    <source>
        <dbReference type="EMBL" id="SPQ93095.1"/>
    </source>
</evidence>
<evidence type="ECO:0000313" key="4">
    <source>
        <dbReference type="Proteomes" id="UP000290189"/>
    </source>
</evidence>
<feature type="signal peptide" evidence="2">
    <location>
        <begin position="1"/>
        <end position="19"/>
    </location>
</feature>
<accession>A0A3P3XYY5</accession>
<reference evidence="3 4" key="1">
    <citation type="submission" date="2018-03" db="EMBL/GenBank/DDBJ databases">
        <authorList>
            <person name="Fogelqvist J."/>
        </authorList>
    </citation>
    <scope>NUCLEOTIDE SEQUENCE [LARGE SCALE GENOMIC DNA]</scope>
</reference>
<keyword evidence="2" id="KW-0732">Signal</keyword>
<keyword evidence="3" id="KW-0496">Mitochondrion</keyword>
<gene>
    <name evidence="3" type="ORF">PLBR_LOCUS310</name>
</gene>
<dbReference type="EMBL" id="OVEO01000001">
    <property type="protein sequence ID" value="SPQ93095.1"/>
    <property type="molecule type" value="Genomic_DNA"/>
</dbReference>
<sequence>MSSSSLIIVAIALVAGGHPASPPISCSPHADVPLQHPTSAAIASTSLVPSVSRAFAPSASASRAEPGPARDSTSATSPSWRAIAAVVNLYPPTPTCTSTKSVQIGLSRPSPCAPVDLAVPLLALVLMALSGAIADVTDSEDPATRSRTPIRRRGRLAGKALVQGKRRAAAGRPPWRP</sequence>